<evidence type="ECO:0000313" key="3">
    <source>
        <dbReference type="Proteomes" id="UP001642409"/>
    </source>
</evidence>
<dbReference type="EMBL" id="CATOUU010000754">
    <property type="protein sequence ID" value="CAI9945877.1"/>
    <property type="molecule type" value="Genomic_DNA"/>
</dbReference>
<sequence length="110" mass="12720">MANSIRIFRYCNSDGNILQLDEYVNQYTGIDLETAILTYSQVTSYQYPKLKQMNQNASVSILQELVNLNLSLMYNSVSGFQYHGWNLQETILSLIMLFNDVKHNTLSELK</sequence>
<reference evidence="2 3" key="2">
    <citation type="submission" date="2024-07" db="EMBL/GenBank/DDBJ databases">
        <authorList>
            <person name="Akdeniz Z."/>
        </authorList>
    </citation>
    <scope>NUCLEOTIDE SEQUENCE [LARGE SCALE GENOMIC DNA]</scope>
</reference>
<evidence type="ECO:0000313" key="1">
    <source>
        <dbReference type="EMBL" id="CAI9945877.1"/>
    </source>
</evidence>
<name>A0AA86PXB8_9EUKA</name>
<protein>
    <submittedName>
        <fullName evidence="2">Hypothetical_protein</fullName>
    </submittedName>
</protein>
<gene>
    <name evidence="1" type="ORF">HINF_LOCUS33522</name>
    <name evidence="2" type="ORF">HINF_LOCUS54555</name>
</gene>
<comment type="caution">
    <text evidence="1">The sequence shown here is derived from an EMBL/GenBank/DDBJ whole genome shotgun (WGS) entry which is preliminary data.</text>
</comment>
<accession>A0AA86PXB8</accession>
<dbReference type="EMBL" id="CAXDID020000284">
    <property type="protein sequence ID" value="CAL6070538.1"/>
    <property type="molecule type" value="Genomic_DNA"/>
</dbReference>
<keyword evidence="3" id="KW-1185">Reference proteome</keyword>
<proteinExistence type="predicted"/>
<organism evidence="1">
    <name type="scientific">Hexamita inflata</name>
    <dbReference type="NCBI Taxonomy" id="28002"/>
    <lineage>
        <taxon>Eukaryota</taxon>
        <taxon>Metamonada</taxon>
        <taxon>Diplomonadida</taxon>
        <taxon>Hexamitidae</taxon>
        <taxon>Hexamitinae</taxon>
        <taxon>Hexamita</taxon>
    </lineage>
</organism>
<evidence type="ECO:0000313" key="2">
    <source>
        <dbReference type="EMBL" id="CAL6070538.1"/>
    </source>
</evidence>
<dbReference type="Proteomes" id="UP001642409">
    <property type="component" value="Unassembled WGS sequence"/>
</dbReference>
<reference evidence="1" key="1">
    <citation type="submission" date="2023-06" db="EMBL/GenBank/DDBJ databases">
        <authorList>
            <person name="Kurt Z."/>
        </authorList>
    </citation>
    <scope>NUCLEOTIDE SEQUENCE</scope>
</reference>
<dbReference type="AlphaFoldDB" id="A0AA86PXB8"/>